<dbReference type="EMBL" id="MCGE01000013">
    <property type="protein sequence ID" value="ORZ15289.1"/>
    <property type="molecule type" value="Genomic_DNA"/>
</dbReference>
<evidence type="ECO:0000256" key="1">
    <source>
        <dbReference type="SAM" id="MobiDB-lite"/>
    </source>
</evidence>
<organism evidence="2 3">
    <name type="scientific">Absidia repens</name>
    <dbReference type="NCBI Taxonomy" id="90262"/>
    <lineage>
        <taxon>Eukaryota</taxon>
        <taxon>Fungi</taxon>
        <taxon>Fungi incertae sedis</taxon>
        <taxon>Mucoromycota</taxon>
        <taxon>Mucoromycotina</taxon>
        <taxon>Mucoromycetes</taxon>
        <taxon>Mucorales</taxon>
        <taxon>Cunninghamellaceae</taxon>
        <taxon>Absidia</taxon>
    </lineage>
</organism>
<evidence type="ECO:0000313" key="3">
    <source>
        <dbReference type="Proteomes" id="UP000193560"/>
    </source>
</evidence>
<feature type="compositionally biased region" description="Basic and acidic residues" evidence="1">
    <location>
        <begin position="68"/>
        <end position="79"/>
    </location>
</feature>
<gene>
    <name evidence="2" type="ORF">BCR42DRAFT_416803</name>
</gene>
<name>A0A1X2IF54_9FUNG</name>
<comment type="caution">
    <text evidence="2">The sequence shown here is derived from an EMBL/GenBank/DDBJ whole genome shotgun (WGS) entry which is preliminary data.</text>
</comment>
<feature type="non-terminal residue" evidence="2">
    <location>
        <position position="99"/>
    </location>
</feature>
<sequence>MTFKKQVHFSGNIEWVDTFGSEVYDRTALQVAKLSYHDMYELLVMKSQWREESRMMMVANVENGSSGDDERQSEKRVVDDNDDTEEDDDYGDHDETEPT</sequence>
<dbReference type="OrthoDB" id="5596610at2759"/>
<evidence type="ECO:0000313" key="2">
    <source>
        <dbReference type="EMBL" id="ORZ15289.1"/>
    </source>
</evidence>
<reference evidence="2 3" key="1">
    <citation type="submission" date="2016-07" db="EMBL/GenBank/DDBJ databases">
        <title>Pervasive Adenine N6-methylation of Active Genes in Fungi.</title>
        <authorList>
            <consortium name="DOE Joint Genome Institute"/>
            <person name="Mondo S.J."/>
            <person name="Dannebaum R.O."/>
            <person name="Kuo R.C."/>
            <person name="Labutti K."/>
            <person name="Haridas S."/>
            <person name="Kuo A."/>
            <person name="Salamov A."/>
            <person name="Ahrendt S.R."/>
            <person name="Lipzen A."/>
            <person name="Sullivan W."/>
            <person name="Andreopoulos W.B."/>
            <person name="Clum A."/>
            <person name="Lindquist E."/>
            <person name="Daum C."/>
            <person name="Ramamoorthy G.K."/>
            <person name="Gryganskyi A."/>
            <person name="Culley D."/>
            <person name="Magnuson J.K."/>
            <person name="James T.Y."/>
            <person name="O'Malley M.A."/>
            <person name="Stajich J.E."/>
            <person name="Spatafora J.W."/>
            <person name="Visel A."/>
            <person name="Grigoriev I.V."/>
        </authorList>
    </citation>
    <scope>NUCLEOTIDE SEQUENCE [LARGE SCALE GENOMIC DNA]</scope>
    <source>
        <strain evidence="2 3">NRRL 1336</strain>
    </source>
</reference>
<proteinExistence type="predicted"/>
<feature type="region of interest" description="Disordered" evidence="1">
    <location>
        <begin position="59"/>
        <end position="99"/>
    </location>
</feature>
<dbReference type="AlphaFoldDB" id="A0A1X2IF54"/>
<protein>
    <submittedName>
        <fullName evidence="2">Uncharacterized protein</fullName>
    </submittedName>
</protein>
<keyword evidence="3" id="KW-1185">Reference proteome</keyword>
<feature type="compositionally biased region" description="Acidic residues" evidence="1">
    <location>
        <begin position="80"/>
        <end position="99"/>
    </location>
</feature>
<dbReference type="Proteomes" id="UP000193560">
    <property type="component" value="Unassembled WGS sequence"/>
</dbReference>
<accession>A0A1X2IF54</accession>